<protein>
    <recommendedName>
        <fullName evidence="5">Ice-binding protein</fullName>
    </recommendedName>
</protein>
<keyword evidence="3" id="KW-1133">Transmembrane helix</keyword>
<keyword evidence="3" id="KW-0812">Transmembrane</keyword>
<comment type="caution">
    <text evidence="4">The sequence shown here is derived from an EMBL/GenBank/DDBJ whole genome shotgun (WGS) entry which is preliminary data.</text>
</comment>
<feature type="transmembrane region" description="Helical" evidence="3">
    <location>
        <begin position="280"/>
        <end position="301"/>
    </location>
</feature>
<dbReference type="EMBL" id="MLJW01000909">
    <property type="protein sequence ID" value="OIQ81557.1"/>
    <property type="molecule type" value="Genomic_DNA"/>
</dbReference>
<dbReference type="Pfam" id="PF11999">
    <property type="entry name" value="Ice_binding"/>
    <property type="match status" value="1"/>
</dbReference>
<organism evidence="4">
    <name type="scientific">mine drainage metagenome</name>
    <dbReference type="NCBI Taxonomy" id="410659"/>
    <lineage>
        <taxon>unclassified sequences</taxon>
        <taxon>metagenomes</taxon>
        <taxon>ecological metagenomes</taxon>
    </lineage>
</organism>
<accession>A0A1J5R073</accession>
<comment type="similarity">
    <text evidence="1">Belongs to the ice-binding protein family.</text>
</comment>
<reference evidence="4" key="1">
    <citation type="submission" date="2016-10" db="EMBL/GenBank/DDBJ databases">
        <title>Sequence of Gallionella enrichment culture.</title>
        <authorList>
            <person name="Poehlein A."/>
            <person name="Muehling M."/>
            <person name="Daniel R."/>
        </authorList>
    </citation>
    <scope>NUCLEOTIDE SEQUENCE</scope>
</reference>
<gene>
    <name evidence="4" type="ORF">GALL_366660</name>
</gene>
<evidence type="ECO:0000256" key="3">
    <source>
        <dbReference type="SAM" id="Phobius"/>
    </source>
</evidence>
<evidence type="ECO:0000313" key="4">
    <source>
        <dbReference type="EMBL" id="OIQ81557.1"/>
    </source>
</evidence>
<dbReference type="InterPro" id="IPR021884">
    <property type="entry name" value="Ice-bd_prot"/>
</dbReference>
<name>A0A1J5R073_9ZZZZ</name>
<sequence>MTLARGLSRDARIRLGLSALTAVGLLVALPGVAQAAVVPVPLGTADPFAVLAGQKISNTGATTITGDVGLSPGAGSSSITGFTPGVTLNGTLHDADAVALDAQAALGTAYTNAAGQSPATAIPTELGGTKLGPGVYSSGTYGLTGTLTLDGGGDPNAVFVFTAASTLITGSGSSIALINDAQACHVFWQVTSSATLGSGSHFAGTILALTSISLDTGATVDGRVLARNGAVTLQGNTITRPVCAAPAATTAPAVRSQVTAVPVGAVSTGDGSTSGGSSPVGLALIGALAVAGIGGASWFVTRRRSVG</sequence>
<keyword evidence="2" id="KW-0732">Signal</keyword>
<proteinExistence type="inferred from homology"/>
<dbReference type="AlphaFoldDB" id="A0A1J5R073"/>
<keyword evidence="3" id="KW-0472">Membrane</keyword>
<evidence type="ECO:0000256" key="1">
    <source>
        <dbReference type="ARBA" id="ARBA00005445"/>
    </source>
</evidence>
<evidence type="ECO:0000256" key="2">
    <source>
        <dbReference type="ARBA" id="ARBA00022729"/>
    </source>
</evidence>
<evidence type="ECO:0008006" key="5">
    <source>
        <dbReference type="Google" id="ProtNLM"/>
    </source>
</evidence>